<name>A0ABR1F0Q9_9ASCO</name>
<dbReference type="PANTHER" id="PTHR23271:SF1">
    <property type="entry name" value="U3 SMALL NUCLEOLAR RNA-ASSOCIATED PROTEIN 6 HOMOLOG"/>
    <property type="match status" value="1"/>
</dbReference>
<feature type="region of interest" description="Disordered" evidence="6">
    <location>
        <begin position="215"/>
        <end position="257"/>
    </location>
</feature>
<evidence type="ECO:0000256" key="3">
    <source>
        <dbReference type="ARBA" id="ARBA00022552"/>
    </source>
</evidence>
<dbReference type="Pfam" id="PF08640">
    <property type="entry name" value="U3_assoc_6"/>
    <property type="match status" value="1"/>
</dbReference>
<evidence type="ECO:0000256" key="5">
    <source>
        <dbReference type="ARBA" id="ARBA00023242"/>
    </source>
</evidence>
<evidence type="ECO:0000256" key="2">
    <source>
        <dbReference type="ARBA" id="ARBA00010734"/>
    </source>
</evidence>
<comment type="caution">
    <text evidence="8">The sequence shown here is derived from an EMBL/GenBank/DDBJ whole genome shotgun (WGS) entry which is preliminary data.</text>
</comment>
<dbReference type="SMART" id="SM00386">
    <property type="entry name" value="HAT"/>
    <property type="match status" value="2"/>
</dbReference>
<reference evidence="8 9" key="1">
    <citation type="submission" date="2024-03" db="EMBL/GenBank/DDBJ databases">
        <title>Genome-scale model development and genomic sequencing of the oleaginous clade Lipomyces.</title>
        <authorList>
            <consortium name="Lawrence Berkeley National Laboratory"/>
            <person name="Czajka J.J."/>
            <person name="Han Y."/>
            <person name="Kim J."/>
            <person name="Mondo S.J."/>
            <person name="Hofstad B.A."/>
            <person name="Robles A."/>
            <person name="Haridas S."/>
            <person name="Riley R."/>
            <person name="LaButti K."/>
            <person name="Pangilinan J."/>
            <person name="Andreopoulos W."/>
            <person name="Lipzen A."/>
            <person name="Yan J."/>
            <person name="Wang M."/>
            <person name="Ng V."/>
            <person name="Grigoriev I.V."/>
            <person name="Spatafora J.W."/>
            <person name="Magnuson J.K."/>
            <person name="Baker S.E."/>
            <person name="Pomraning K.R."/>
        </authorList>
    </citation>
    <scope>NUCLEOTIDE SEQUENCE [LARGE SCALE GENOMIC DNA]</scope>
    <source>
        <strain evidence="8 9">Phaff 52-87</strain>
    </source>
</reference>
<protein>
    <submittedName>
        <fullName evidence="8">U3 small nucleolar RNA-associated protein 6-domain-containing protein</fullName>
    </submittedName>
</protein>
<dbReference type="RefSeq" id="XP_064766470.1">
    <property type="nucleotide sequence ID" value="XM_064913477.1"/>
</dbReference>
<organism evidence="8 9">
    <name type="scientific">Myxozyma melibiosi</name>
    <dbReference type="NCBI Taxonomy" id="54550"/>
    <lineage>
        <taxon>Eukaryota</taxon>
        <taxon>Fungi</taxon>
        <taxon>Dikarya</taxon>
        <taxon>Ascomycota</taxon>
        <taxon>Saccharomycotina</taxon>
        <taxon>Lipomycetes</taxon>
        <taxon>Lipomycetales</taxon>
        <taxon>Lipomycetaceae</taxon>
        <taxon>Myxozyma</taxon>
    </lineage>
</organism>
<proteinExistence type="inferred from homology"/>
<dbReference type="SUPFAM" id="SSF48452">
    <property type="entry name" value="TPR-like"/>
    <property type="match status" value="1"/>
</dbReference>
<comment type="subcellular location">
    <subcellularLocation>
        <location evidence="1">Nucleus</location>
        <location evidence="1">Nucleolus</location>
    </subcellularLocation>
</comment>
<evidence type="ECO:0000313" key="8">
    <source>
        <dbReference type="EMBL" id="KAK7203437.1"/>
    </source>
</evidence>
<dbReference type="Gene3D" id="1.25.40.10">
    <property type="entry name" value="Tetratricopeptide repeat domain"/>
    <property type="match status" value="1"/>
</dbReference>
<gene>
    <name evidence="8" type="ORF">BZA70DRAFT_283696</name>
</gene>
<dbReference type="InterPro" id="IPR055347">
    <property type="entry name" value="UTP6_N"/>
</dbReference>
<feature type="compositionally biased region" description="Acidic residues" evidence="6">
    <location>
        <begin position="223"/>
        <end position="257"/>
    </location>
</feature>
<dbReference type="InterPro" id="IPR011990">
    <property type="entry name" value="TPR-like_helical_dom_sf"/>
</dbReference>
<dbReference type="EMBL" id="JBBJBU010000012">
    <property type="protein sequence ID" value="KAK7203437.1"/>
    <property type="molecule type" value="Genomic_DNA"/>
</dbReference>
<dbReference type="GeneID" id="90038989"/>
<keyword evidence="9" id="KW-1185">Reference proteome</keyword>
<keyword evidence="4" id="KW-0677">Repeat</keyword>
<evidence type="ECO:0000259" key="7">
    <source>
        <dbReference type="Pfam" id="PF08640"/>
    </source>
</evidence>
<feature type="domain" description="U3 small nucleolar RNA-associated protein 6 N-terminal" evidence="7">
    <location>
        <begin position="9"/>
        <end position="83"/>
    </location>
</feature>
<dbReference type="InterPro" id="IPR003107">
    <property type="entry name" value="HAT"/>
</dbReference>
<evidence type="ECO:0000313" key="9">
    <source>
        <dbReference type="Proteomes" id="UP001498771"/>
    </source>
</evidence>
<evidence type="ECO:0000256" key="4">
    <source>
        <dbReference type="ARBA" id="ARBA00022737"/>
    </source>
</evidence>
<evidence type="ECO:0000256" key="6">
    <source>
        <dbReference type="SAM" id="MobiDB-lite"/>
    </source>
</evidence>
<sequence length="257" mass="30042">MSAKVRYYLEQTLPELEELHKHNIFSRPELTTITRRRTDFEHRINNRGVTLLDFLKYVEFEMNLDLLRKRRIQRVLGSTKKNKDGDEDEEDADGLLMKKVGVAGWSGQQRVLFVFDRATKRFPGDISLWTQYASYARQIKARKVLNKIFKSLVKLHPMNPQIWVMAADHELRDNANRLAARNVLLKGIQFNKDAKVIADAYEKLEADVQAALEAELKAKESQQEEEESDEEDDDHNDEEQEDDEEEEDDDDDDDESN</sequence>
<dbReference type="PANTHER" id="PTHR23271">
    <property type="entry name" value="HEPATOCELLULAR CARCINOMA-ASSOCIATED ANTIGEN 66"/>
    <property type="match status" value="1"/>
</dbReference>
<comment type="similarity">
    <text evidence="2">Belongs to the UTP6 family.</text>
</comment>
<dbReference type="InterPro" id="IPR013949">
    <property type="entry name" value="Utp6"/>
</dbReference>
<keyword evidence="3" id="KW-0698">rRNA processing</keyword>
<keyword evidence="5" id="KW-0539">Nucleus</keyword>
<dbReference type="Proteomes" id="UP001498771">
    <property type="component" value="Unassembled WGS sequence"/>
</dbReference>
<accession>A0ABR1F0Q9</accession>
<evidence type="ECO:0000256" key="1">
    <source>
        <dbReference type="ARBA" id="ARBA00004604"/>
    </source>
</evidence>